<dbReference type="KEGG" id="dwd:DSCW_18410"/>
<reference evidence="1 2" key="1">
    <citation type="submission" date="2019-11" db="EMBL/GenBank/DDBJ databases">
        <title>Comparative genomics of hydrocarbon-degrading Desulfosarcina strains.</title>
        <authorList>
            <person name="Watanabe M."/>
            <person name="Kojima H."/>
            <person name="Fukui M."/>
        </authorList>
    </citation>
    <scope>NUCLEOTIDE SEQUENCE [LARGE SCALE GENOMIC DNA]</scope>
    <source>
        <strain evidence="1 2">PP31</strain>
    </source>
</reference>
<gene>
    <name evidence="1" type="ORF">DSCW_18410</name>
</gene>
<evidence type="ECO:0000313" key="1">
    <source>
        <dbReference type="EMBL" id="BBO74424.1"/>
    </source>
</evidence>
<dbReference type="RefSeq" id="WP_155303460.1">
    <property type="nucleotide sequence ID" value="NZ_AP021875.1"/>
</dbReference>
<dbReference type="Proteomes" id="UP000427769">
    <property type="component" value="Chromosome"/>
</dbReference>
<accession>A0A5K7Z7H2</accession>
<evidence type="ECO:0000313" key="2">
    <source>
        <dbReference type="Proteomes" id="UP000427769"/>
    </source>
</evidence>
<organism evidence="1 2">
    <name type="scientific">Desulfosarcina widdelii</name>
    <dbReference type="NCBI Taxonomy" id="947919"/>
    <lineage>
        <taxon>Bacteria</taxon>
        <taxon>Pseudomonadati</taxon>
        <taxon>Thermodesulfobacteriota</taxon>
        <taxon>Desulfobacteria</taxon>
        <taxon>Desulfobacterales</taxon>
        <taxon>Desulfosarcinaceae</taxon>
        <taxon>Desulfosarcina</taxon>
    </lineage>
</organism>
<protein>
    <submittedName>
        <fullName evidence="1">Uncharacterized protein</fullName>
    </submittedName>
</protein>
<keyword evidence="2" id="KW-1185">Reference proteome</keyword>
<sequence length="67" mass="7858">MDKSQRTMLEYDLKKIIVEVAESAQEGEIVWAPPPIHEEFEFYERPDDLADRAVKRLLAAIDENQLR</sequence>
<dbReference type="AlphaFoldDB" id="A0A5K7Z7H2"/>
<dbReference type="EMBL" id="AP021875">
    <property type="protein sequence ID" value="BBO74424.1"/>
    <property type="molecule type" value="Genomic_DNA"/>
</dbReference>
<name>A0A5K7Z7H2_9BACT</name>
<proteinExistence type="predicted"/>